<name>A0A176W5P3_MARPO</name>
<evidence type="ECO:0008006" key="3">
    <source>
        <dbReference type="Google" id="ProtNLM"/>
    </source>
</evidence>
<reference evidence="1" key="1">
    <citation type="submission" date="2016-03" db="EMBL/GenBank/DDBJ databases">
        <title>Mechanisms controlling the formation of the plant cell surface in tip-growing cells are functionally conserved among land plants.</title>
        <authorList>
            <person name="Honkanen S."/>
            <person name="Jones V.A."/>
            <person name="Morieri G."/>
            <person name="Champion C."/>
            <person name="Hetherington A.J."/>
            <person name="Kelly S."/>
            <person name="Saint-Marcoux D."/>
            <person name="Proust H."/>
            <person name="Prescott H."/>
            <person name="Dolan L."/>
        </authorList>
    </citation>
    <scope>NUCLEOTIDE SEQUENCE [LARGE SCALE GENOMIC DNA]</scope>
    <source>
        <tissue evidence="1">Whole gametophyte</tissue>
    </source>
</reference>
<accession>A0A176W5P3</accession>
<organism evidence="1 2">
    <name type="scientific">Marchantia polymorpha subsp. ruderalis</name>
    <dbReference type="NCBI Taxonomy" id="1480154"/>
    <lineage>
        <taxon>Eukaryota</taxon>
        <taxon>Viridiplantae</taxon>
        <taxon>Streptophyta</taxon>
        <taxon>Embryophyta</taxon>
        <taxon>Marchantiophyta</taxon>
        <taxon>Marchantiopsida</taxon>
        <taxon>Marchantiidae</taxon>
        <taxon>Marchantiales</taxon>
        <taxon>Marchantiaceae</taxon>
        <taxon>Marchantia</taxon>
    </lineage>
</organism>
<dbReference type="EMBL" id="LVLJ01001741">
    <property type="protein sequence ID" value="OAE28358.1"/>
    <property type="molecule type" value="Genomic_DNA"/>
</dbReference>
<protein>
    <recommendedName>
        <fullName evidence="3">Reverse transcriptase Ty1/copia-type domain-containing protein</fullName>
    </recommendedName>
</protein>
<gene>
    <name evidence="1" type="ORF">AXG93_2490s1490</name>
</gene>
<dbReference type="AlphaFoldDB" id="A0A176W5P3"/>
<dbReference type="CDD" id="cd09272">
    <property type="entry name" value="RNase_HI_RT_Ty1"/>
    <property type="match status" value="1"/>
</dbReference>
<keyword evidence="2" id="KW-1185">Reference proteome</keyword>
<comment type="caution">
    <text evidence="1">The sequence shown here is derived from an EMBL/GenBank/DDBJ whole genome shotgun (WGS) entry which is preliminary data.</text>
</comment>
<proteinExistence type="predicted"/>
<sequence length="172" mass="19354">MGAGERCVRDEEHLDTVKYPYNEGLNFGGSSPILDGYCDADYEADVKTRSSTTGQLFLTFGVAISWKSKLQPIVATSSTEAEYMEYASATKKALWLRELLGELEVHLGTVDIKGDNQGSLKLLKHSMASERSKHIDIMHHFERERVMRGEVKFEYCPTNKMLANFQTKVLPA</sequence>
<dbReference type="PANTHER" id="PTHR11439:SF483">
    <property type="entry name" value="PEPTIDE SYNTHASE GLIP-LIKE, PUTATIVE (AFU_ORTHOLOGUE AFUA_3G12920)-RELATED"/>
    <property type="match status" value="1"/>
</dbReference>
<dbReference type="Proteomes" id="UP000077202">
    <property type="component" value="Unassembled WGS sequence"/>
</dbReference>
<dbReference type="PANTHER" id="PTHR11439">
    <property type="entry name" value="GAG-POL-RELATED RETROTRANSPOSON"/>
    <property type="match status" value="1"/>
</dbReference>
<evidence type="ECO:0000313" key="2">
    <source>
        <dbReference type="Proteomes" id="UP000077202"/>
    </source>
</evidence>
<evidence type="ECO:0000313" key="1">
    <source>
        <dbReference type="EMBL" id="OAE28358.1"/>
    </source>
</evidence>